<evidence type="ECO:0000256" key="5">
    <source>
        <dbReference type="ARBA" id="ARBA00022679"/>
    </source>
</evidence>
<proteinExistence type="inferred from homology"/>
<gene>
    <name evidence="12" type="ORF">H3309_09710</name>
</gene>
<evidence type="ECO:0000256" key="10">
    <source>
        <dbReference type="ARBA" id="ARBA00050776"/>
    </source>
</evidence>
<evidence type="ECO:0000259" key="11">
    <source>
        <dbReference type="Pfam" id="PF00266"/>
    </source>
</evidence>
<comment type="cofactor">
    <cofactor evidence="1">
        <name>pyridoxal 5'-phosphate</name>
        <dbReference type="ChEBI" id="CHEBI:597326"/>
    </cofactor>
</comment>
<dbReference type="Gene3D" id="3.90.1150.10">
    <property type="entry name" value="Aspartate Aminotransferase, domain 1"/>
    <property type="match status" value="1"/>
</dbReference>
<keyword evidence="12" id="KW-0032">Aminotransferase</keyword>
<organism evidence="12 13">
    <name type="scientific">Sandaracinobacteroides saxicola</name>
    <dbReference type="NCBI Taxonomy" id="2759707"/>
    <lineage>
        <taxon>Bacteria</taxon>
        <taxon>Pseudomonadati</taxon>
        <taxon>Pseudomonadota</taxon>
        <taxon>Alphaproteobacteria</taxon>
        <taxon>Sphingomonadales</taxon>
        <taxon>Sphingosinicellaceae</taxon>
        <taxon>Sandaracinobacteroides</taxon>
    </lineage>
</organism>
<comment type="similarity">
    <text evidence="3">Belongs to the class-V pyridoxal-phosphate-dependent aminotransferase family. NifS/IscS subfamily.</text>
</comment>
<evidence type="ECO:0000256" key="3">
    <source>
        <dbReference type="ARBA" id="ARBA00006490"/>
    </source>
</evidence>
<evidence type="ECO:0000256" key="7">
    <source>
        <dbReference type="ARBA" id="ARBA00022898"/>
    </source>
</evidence>
<dbReference type="PIRSF" id="PIRSF005572">
    <property type="entry name" value="NifS"/>
    <property type="match status" value="1"/>
</dbReference>
<evidence type="ECO:0000256" key="8">
    <source>
        <dbReference type="ARBA" id="ARBA00023004"/>
    </source>
</evidence>
<dbReference type="InterPro" id="IPR000192">
    <property type="entry name" value="Aminotrans_V_dom"/>
</dbReference>
<dbReference type="InterPro" id="IPR015424">
    <property type="entry name" value="PyrdxlP-dep_Trfase"/>
</dbReference>
<dbReference type="PANTHER" id="PTHR11601:SF34">
    <property type="entry name" value="CYSTEINE DESULFURASE"/>
    <property type="match status" value="1"/>
</dbReference>
<keyword evidence="13" id="KW-1185">Reference proteome</keyword>
<evidence type="ECO:0000313" key="13">
    <source>
        <dbReference type="Proteomes" id="UP000515292"/>
    </source>
</evidence>
<dbReference type="Pfam" id="PF00266">
    <property type="entry name" value="Aminotran_5"/>
    <property type="match status" value="1"/>
</dbReference>
<dbReference type="GO" id="GO:0046872">
    <property type="term" value="F:metal ion binding"/>
    <property type="evidence" value="ECO:0007669"/>
    <property type="project" value="UniProtKB-KW"/>
</dbReference>
<accession>A0A7G5IML0</accession>
<keyword evidence="6" id="KW-0479">Metal-binding</keyword>
<protein>
    <recommendedName>
        <fullName evidence="4">Cysteine desulfurase</fullName>
    </recommendedName>
</protein>
<dbReference type="GO" id="GO:0051536">
    <property type="term" value="F:iron-sulfur cluster binding"/>
    <property type="evidence" value="ECO:0007669"/>
    <property type="project" value="UniProtKB-KW"/>
</dbReference>
<evidence type="ECO:0000256" key="4">
    <source>
        <dbReference type="ARBA" id="ARBA00013558"/>
    </source>
</evidence>
<dbReference type="InterPro" id="IPR015421">
    <property type="entry name" value="PyrdxlP-dep_Trfase_major"/>
</dbReference>
<evidence type="ECO:0000256" key="1">
    <source>
        <dbReference type="ARBA" id="ARBA00001933"/>
    </source>
</evidence>
<evidence type="ECO:0000256" key="2">
    <source>
        <dbReference type="ARBA" id="ARBA00003120"/>
    </source>
</evidence>
<sequence>MGRTYLDWAATAPLAPAAAEAMADAAARLACGEWANPSSVHAPGRAARRAMEAARGRIAGFFRVPADSLLFTSGGTEALVLALGNANGAAVAVMATEHNAVLGNARGATVLPVDVDGRLEMDALAAFLAANPGGLVAVQDANNETGVVQASGAIAEAVHAAGGRLLCDAVQSAGKRPLPPADFVALSAHKLGGPAGVGALVVRCRDGVGAMVRGSQEGGLRGGTENLIGVIGWAAALEALPDGWLARCEGVQARLESVVLAEGGRVNGAGVERLPTISSVHLAGVAASTQLMRMDMAGIAVSQGAACSSGTMGPSATLLAMGAGEAARESLRVSFGWGTTDGDVDRFIDAWRGMRR</sequence>
<keyword evidence="8" id="KW-0408">Iron</keyword>
<dbReference type="AlphaFoldDB" id="A0A7G5IML0"/>
<dbReference type="EMBL" id="CP059851">
    <property type="protein sequence ID" value="QMW24602.1"/>
    <property type="molecule type" value="Genomic_DNA"/>
</dbReference>
<evidence type="ECO:0000313" key="12">
    <source>
        <dbReference type="EMBL" id="QMW24602.1"/>
    </source>
</evidence>
<name>A0A7G5IML0_9SPHN</name>
<reference evidence="12 13" key="1">
    <citation type="submission" date="2020-07" db="EMBL/GenBank/DDBJ databases">
        <title>Complete genome sequence for Sandaracinobacter sp. M6.</title>
        <authorList>
            <person name="Tang Y."/>
            <person name="Liu Q."/>
            <person name="Guo Z."/>
            <person name="Lei P."/>
            <person name="Huang B."/>
        </authorList>
    </citation>
    <scope>NUCLEOTIDE SEQUENCE [LARGE SCALE GENOMIC DNA]</scope>
    <source>
        <strain evidence="12 13">M6</strain>
    </source>
</reference>
<dbReference type="InterPro" id="IPR016454">
    <property type="entry name" value="Cysteine_dSase"/>
</dbReference>
<dbReference type="KEGG" id="sand:H3309_09710"/>
<dbReference type="InterPro" id="IPR015422">
    <property type="entry name" value="PyrdxlP-dep_Trfase_small"/>
</dbReference>
<evidence type="ECO:0000256" key="6">
    <source>
        <dbReference type="ARBA" id="ARBA00022723"/>
    </source>
</evidence>
<evidence type="ECO:0000256" key="9">
    <source>
        <dbReference type="ARBA" id="ARBA00023014"/>
    </source>
</evidence>
<comment type="function">
    <text evidence="2">Catalyzes the removal of elemental sulfur atoms from cysteine to produce alanine. Seems to participate in the biosynthesis of the nitrogenase metalloclusters by providing the inorganic sulfur required for the Fe-S core formation.</text>
</comment>
<keyword evidence="9" id="KW-0411">Iron-sulfur</keyword>
<dbReference type="Gene3D" id="3.40.640.10">
    <property type="entry name" value="Type I PLP-dependent aspartate aminotransferase-like (Major domain)"/>
    <property type="match status" value="1"/>
</dbReference>
<dbReference type="PANTHER" id="PTHR11601">
    <property type="entry name" value="CYSTEINE DESULFURYLASE FAMILY MEMBER"/>
    <property type="match status" value="1"/>
</dbReference>
<dbReference type="GO" id="GO:0031071">
    <property type="term" value="F:cysteine desulfurase activity"/>
    <property type="evidence" value="ECO:0007669"/>
    <property type="project" value="UniProtKB-EC"/>
</dbReference>
<dbReference type="GO" id="GO:0008483">
    <property type="term" value="F:transaminase activity"/>
    <property type="evidence" value="ECO:0007669"/>
    <property type="project" value="UniProtKB-KW"/>
</dbReference>
<feature type="domain" description="Aminotransferase class V" evidence="11">
    <location>
        <begin position="4"/>
        <end position="347"/>
    </location>
</feature>
<comment type="catalytic activity">
    <reaction evidence="10">
        <text>(sulfur carrier)-H + L-cysteine = (sulfur carrier)-SH + L-alanine</text>
        <dbReference type="Rhea" id="RHEA:43892"/>
        <dbReference type="Rhea" id="RHEA-COMP:14737"/>
        <dbReference type="Rhea" id="RHEA-COMP:14739"/>
        <dbReference type="ChEBI" id="CHEBI:29917"/>
        <dbReference type="ChEBI" id="CHEBI:35235"/>
        <dbReference type="ChEBI" id="CHEBI:57972"/>
        <dbReference type="ChEBI" id="CHEBI:64428"/>
        <dbReference type="EC" id="2.8.1.7"/>
    </reaction>
</comment>
<dbReference type="SUPFAM" id="SSF53383">
    <property type="entry name" value="PLP-dependent transferases"/>
    <property type="match status" value="1"/>
</dbReference>
<keyword evidence="7" id="KW-0663">Pyridoxal phosphate</keyword>
<keyword evidence="5 12" id="KW-0808">Transferase</keyword>
<dbReference type="Gene3D" id="1.10.260.50">
    <property type="match status" value="1"/>
</dbReference>
<dbReference type="Proteomes" id="UP000515292">
    <property type="component" value="Chromosome"/>
</dbReference>